<organism evidence="4 5">
    <name type="scientific">Halospeciosus flavus</name>
    <dbReference type="NCBI Taxonomy" id="3032283"/>
    <lineage>
        <taxon>Archaea</taxon>
        <taxon>Methanobacteriati</taxon>
        <taxon>Methanobacteriota</taxon>
        <taxon>Stenosarchaea group</taxon>
        <taxon>Halobacteria</taxon>
        <taxon>Halobacteriales</taxon>
        <taxon>Halobacteriaceae</taxon>
        <taxon>Halospeciosus</taxon>
    </lineage>
</organism>
<dbReference type="SUPFAM" id="SSF53720">
    <property type="entry name" value="ALDH-like"/>
    <property type="match status" value="1"/>
</dbReference>
<dbReference type="InterPro" id="IPR050707">
    <property type="entry name" value="HTH_MetabolicPath_Reg"/>
</dbReference>
<evidence type="ECO:0000256" key="2">
    <source>
        <dbReference type="SAM" id="Coils"/>
    </source>
</evidence>
<feature type="coiled-coil region" evidence="2">
    <location>
        <begin position="181"/>
        <end position="249"/>
    </location>
</feature>
<dbReference type="PANTHER" id="PTHR30136">
    <property type="entry name" value="HELIX-TURN-HELIX TRANSCRIPTIONAL REGULATOR, ICLR FAMILY"/>
    <property type="match status" value="1"/>
</dbReference>
<keyword evidence="5" id="KW-1185">Reference proteome</keyword>
<dbReference type="InterPro" id="IPR014757">
    <property type="entry name" value="Tscrpt_reg_IclR_C"/>
</dbReference>
<comment type="caution">
    <text evidence="4">The sequence shown here is derived from an EMBL/GenBank/DDBJ whole genome shotgun (WGS) entry which is preliminary data.</text>
</comment>
<keyword evidence="1" id="KW-0560">Oxidoreductase</keyword>
<dbReference type="AlphaFoldDB" id="A0ABD5YYR0"/>
<dbReference type="Gene3D" id="3.40.50.1980">
    <property type="entry name" value="Nitrogenase molybdenum iron protein domain"/>
    <property type="match status" value="1"/>
</dbReference>
<keyword evidence="2" id="KW-0175">Coiled coil</keyword>
<name>A0ABD5YYR0_9EURY</name>
<sequence>MAWFVVEEHGQAVYVEKALGEDAIQPYGRVGKRVDLHDIAAGKAILSELPRRRVHEIVDEHGLTRHTEHTITSLDRLFEELDTVREQGYATNENETFEGFRAVASPVSPEGDLQGAVVISGPQTRFEGERFQSELPAIVSRVANEWSSKSSHRTTDRAFLLAESFSYRPRVSRSMSDVTYLKEAEDASLEIDQEVTEAVREILDDVRENGDDALHRLTQKFDDIEREEIQVSEEEIEQAHEALTEDERAAIDNTIENVREFHEEQLQHVEGFEKECSLNACENTRTSSASRRRSRTRCTGAFGRV</sequence>
<dbReference type="PROSITE" id="PS51078">
    <property type="entry name" value="ICLR_ED"/>
    <property type="match status" value="1"/>
</dbReference>
<reference evidence="4 5" key="1">
    <citation type="journal article" date="2019" name="Int. J. Syst. Evol. Microbiol.">
        <title>The Global Catalogue of Microorganisms (GCM) 10K type strain sequencing project: providing services to taxonomists for standard genome sequencing and annotation.</title>
        <authorList>
            <consortium name="The Broad Institute Genomics Platform"/>
            <consortium name="The Broad Institute Genome Sequencing Center for Infectious Disease"/>
            <person name="Wu L."/>
            <person name="Ma J."/>
        </authorList>
    </citation>
    <scope>NUCLEOTIDE SEQUENCE [LARGE SCALE GENOMIC DNA]</scope>
    <source>
        <strain evidence="4 5">XZGYJ-43</strain>
    </source>
</reference>
<dbReference type="Proteomes" id="UP001596447">
    <property type="component" value="Unassembled WGS sequence"/>
</dbReference>
<evidence type="ECO:0000313" key="5">
    <source>
        <dbReference type="Proteomes" id="UP001596447"/>
    </source>
</evidence>
<dbReference type="InterPro" id="IPR012131">
    <property type="entry name" value="Hstdl_DH"/>
</dbReference>
<dbReference type="Pfam" id="PF00815">
    <property type="entry name" value="Histidinol_dh"/>
    <property type="match status" value="1"/>
</dbReference>
<feature type="domain" description="IclR-ED" evidence="3">
    <location>
        <begin position="1"/>
        <end position="152"/>
    </location>
</feature>
<dbReference type="SUPFAM" id="SSF55781">
    <property type="entry name" value="GAF domain-like"/>
    <property type="match status" value="1"/>
</dbReference>
<dbReference type="InterPro" id="IPR029016">
    <property type="entry name" value="GAF-like_dom_sf"/>
</dbReference>
<dbReference type="EMBL" id="JBHTAR010000001">
    <property type="protein sequence ID" value="MFC7197959.1"/>
    <property type="molecule type" value="Genomic_DNA"/>
</dbReference>
<evidence type="ECO:0000256" key="1">
    <source>
        <dbReference type="ARBA" id="ARBA00023002"/>
    </source>
</evidence>
<gene>
    <name evidence="4" type="ORF">ACFQJ9_00300</name>
</gene>
<proteinExistence type="predicted"/>
<accession>A0ABD5YYR0</accession>
<dbReference type="RefSeq" id="WP_382267638.1">
    <property type="nucleotide sequence ID" value="NZ_JBHTAR010000001.1"/>
</dbReference>
<protein>
    <submittedName>
        <fullName evidence="4">IclR family transcriptional regulator C-terminal domain-containing protein</fullName>
    </submittedName>
</protein>
<dbReference type="Pfam" id="PF01614">
    <property type="entry name" value="IclR_C"/>
    <property type="match status" value="1"/>
</dbReference>
<dbReference type="PANTHER" id="PTHR30136:SF35">
    <property type="entry name" value="HTH-TYPE TRANSCRIPTIONAL REGULATOR RV1719"/>
    <property type="match status" value="1"/>
</dbReference>
<evidence type="ECO:0000259" key="3">
    <source>
        <dbReference type="PROSITE" id="PS51078"/>
    </source>
</evidence>
<dbReference type="InterPro" id="IPR016161">
    <property type="entry name" value="Ald_DH/histidinol_DH"/>
</dbReference>
<evidence type="ECO:0000313" key="4">
    <source>
        <dbReference type="EMBL" id="MFC7197959.1"/>
    </source>
</evidence>
<dbReference type="Gene3D" id="3.30.450.40">
    <property type="match status" value="1"/>
</dbReference>
<dbReference type="GO" id="GO:0016491">
    <property type="term" value="F:oxidoreductase activity"/>
    <property type="evidence" value="ECO:0007669"/>
    <property type="project" value="UniProtKB-KW"/>
</dbReference>